<feature type="transmembrane region" description="Helical" evidence="1">
    <location>
        <begin position="205"/>
        <end position="225"/>
    </location>
</feature>
<name>A0A364Y507_9BACT</name>
<dbReference type="InterPro" id="IPR005625">
    <property type="entry name" value="PepSY-ass_TM"/>
</dbReference>
<keyword evidence="1" id="KW-0812">Transmembrane</keyword>
<accession>A0A364Y507</accession>
<dbReference type="Pfam" id="PF03929">
    <property type="entry name" value="PepSY_TM"/>
    <property type="match status" value="1"/>
</dbReference>
<keyword evidence="1" id="KW-0472">Membrane</keyword>
<keyword evidence="1" id="KW-1133">Transmembrane helix</keyword>
<comment type="caution">
    <text evidence="2">The sequence shown here is derived from an EMBL/GenBank/DDBJ whole genome shotgun (WGS) entry which is preliminary data.</text>
</comment>
<evidence type="ECO:0000256" key="1">
    <source>
        <dbReference type="SAM" id="Phobius"/>
    </source>
</evidence>
<gene>
    <name evidence="2" type="ORF">DQQ10_05865</name>
</gene>
<dbReference type="Proteomes" id="UP000251889">
    <property type="component" value="Unassembled WGS sequence"/>
</dbReference>
<organism evidence="2 3">
    <name type="scientific">Pseudochryseolinea flava</name>
    <dbReference type="NCBI Taxonomy" id="2059302"/>
    <lineage>
        <taxon>Bacteria</taxon>
        <taxon>Pseudomonadati</taxon>
        <taxon>Bacteroidota</taxon>
        <taxon>Cytophagia</taxon>
        <taxon>Cytophagales</taxon>
        <taxon>Fulvivirgaceae</taxon>
        <taxon>Pseudochryseolinea</taxon>
    </lineage>
</organism>
<dbReference type="OrthoDB" id="9806195at2"/>
<reference evidence="2 3" key="1">
    <citation type="submission" date="2018-06" db="EMBL/GenBank/DDBJ databases">
        <title>Chryseolinea flavus sp. nov., a member of the phylum Bacteroidetes isolated from soil.</title>
        <authorList>
            <person name="Li Y."/>
            <person name="Wang J."/>
        </authorList>
    </citation>
    <scope>NUCLEOTIDE SEQUENCE [LARGE SCALE GENOMIC DNA]</scope>
    <source>
        <strain evidence="2 3">SDU1-6</strain>
    </source>
</reference>
<dbReference type="EMBL" id="QMFY01000002">
    <property type="protein sequence ID" value="RAW02076.1"/>
    <property type="molecule type" value="Genomic_DNA"/>
</dbReference>
<protein>
    <recommendedName>
        <fullName evidence="4">PepSY domain-containing protein</fullName>
    </recommendedName>
</protein>
<keyword evidence="3" id="KW-1185">Reference proteome</keyword>
<evidence type="ECO:0000313" key="3">
    <source>
        <dbReference type="Proteomes" id="UP000251889"/>
    </source>
</evidence>
<dbReference type="AlphaFoldDB" id="A0A364Y507"/>
<evidence type="ECO:0008006" key="4">
    <source>
        <dbReference type="Google" id="ProtNLM"/>
    </source>
</evidence>
<dbReference type="RefSeq" id="WP_112745899.1">
    <property type="nucleotide sequence ID" value="NZ_QMFY01000002.1"/>
</dbReference>
<proteinExistence type="predicted"/>
<evidence type="ECO:0000313" key="2">
    <source>
        <dbReference type="EMBL" id="RAW02076.1"/>
    </source>
</evidence>
<feature type="transmembrane region" description="Helical" evidence="1">
    <location>
        <begin position="12"/>
        <end position="32"/>
    </location>
</feature>
<sequence>MKKLTRSRAHRYIGLVLLPFLLISALTGFFRANYKWFWKEDYKKVKNTSYSYALDVPEVSMDSVFSIAKRSAGSDAVISEVRFRREAGVAFYDVRIKKGNPILIDATSGEVVSPIDENMATLLAGQYVKGEAKVKYVELNESYETRKGNNIRSVYIISYDDALETQIIIDKYNGEIEEEVDKNLKFGMWMVKLHDYDFWDSKRGILSFVGIGLTLVAITGFYLWAKAKGKKTKSKSQGSV</sequence>